<comment type="caution">
    <text evidence="1">The sequence shown here is derived from an EMBL/GenBank/DDBJ whole genome shotgun (WGS) entry which is preliminary data.</text>
</comment>
<keyword evidence="2" id="KW-1185">Reference proteome</keyword>
<dbReference type="InterPro" id="IPR029058">
    <property type="entry name" value="AB_hydrolase_fold"/>
</dbReference>
<dbReference type="EMBL" id="VIFY01000078">
    <property type="protein sequence ID" value="TQB71637.1"/>
    <property type="molecule type" value="Genomic_DNA"/>
</dbReference>
<dbReference type="SUPFAM" id="SSF53474">
    <property type="entry name" value="alpha/beta-Hydrolases"/>
    <property type="match status" value="1"/>
</dbReference>
<protein>
    <recommendedName>
        <fullName evidence="3">AB hydrolase-1 domain-containing protein</fullName>
    </recommendedName>
</protein>
<dbReference type="Gene3D" id="3.40.50.1820">
    <property type="entry name" value="alpha/beta hydrolase"/>
    <property type="match status" value="1"/>
</dbReference>
<dbReference type="Proteomes" id="UP000319663">
    <property type="component" value="Unassembled WGS sequence"/>
</dbReference>
<sequence length="116" mass="12435">MEHTSSQPNCSTGTGSAMIPIGTHSLYMAVTGIVRHPHDPIVVILAGAELGRSEDGPNRPTAVTAAQELHALLQTIQIPSPLLFVGHYYGVIIAQEYLNLYLDEVIGMILAESTIE</sequence>
<proteinExistence type="predicted"/>
<accession>A0A507QWE0</accession>
<dbReference type="STRING" id="5098.A0A507QWE0"/>
<gene>
    <name evidence="1" type="ORF">MPDQ_007413</name>
</gene>
<reference evidence="1 2" key="1">
    <citation type="submission" date="2019-06" db="EMBL/GenBank/DDBJ databases">
        <title>Wine fermentation using esterase from Monascus purpureus.</title>
        <authorList>
            <person name="Geng C."/>
            <person name="Zhang Y."/>
        </authorList>
    </citation>
    <scope>NUCLEOTIDE SEQUENCE [LARGE SCALE GENOMIC DNA]</scope>
    <source>
        <strain evidence="1">HQ1</strain>
    </source>
</reference>
<evidence type="ECO:0008006" key="3">
    <source>
        <dbReference type="Google" id="ProtNLM"/>
    </source>
</evidence>
<evidence type="ECO:0000313" key="1">
    <source>
        <dbReference type="EMBL" id="TQB71637.1"/>
    </source>
</evidence>
<organism evidence="1 2">
    <name type="scientific">Monascus purpureus</name>
    <name type="common">Red mold</name>
    <name type="synonym">Monascus anka</name>
    <dbReference type="NCBI Taxonomy" id="5098"/>
    <lineage>
        <taxon>Eukaryota</taxon>
        <taxon>Fungi</taxon>
        <taxon>Dikarya</taxon>
        <taxon>Ascomycota</taxon>
        <taxon>Pezizomycotina</taxon>
        <taxon>Eurotiomycetes</taxon>
        <taxon>Eurotiomycetidae</taxon>
        <taxon>Eurotiales</taxon>
        <taxon>Aspergillaceae</taxon>
        <taxon>Monascus</taxon>
    </lineage>
</organism>
<evidence type="ECO:0000313" key="2">
    <source>
        <dbReference type="Proteomes" id="UP000319663"/>
    </source>
</evidence>
<dbReference type="AlphaFoldDB" id="A0A507QWE0"/>
<name>A0A507QWE0_MONPU</name>